<dbReference type="EC" id="3.4.21.-" evidence="3"/>
<evidence type="ECO:0000313" key="3">
    <source>
        <dbReference type="EMBL" id="RIH79277.1"/>
    </source>
</evidence>
<gene>
    <name evidence="3" type="ORF">Mcate_00452</name>
</gene>
<dbReference type="PROSITE" id="PS50106">
    <property type="entry name" value="PDZ"/>
    <property type="match status" value="1"/>
</dbReference>
<dbReference type="Gene3D" id="3.30.750.44">
    <property type="match status" value="1"/>
</dbReference>
<comment type="caution">
    <text evidence="3">The sequence shown here is derived from an EMBL/GenBank/DDBJ whole genome shotgun (WGS) entry which is preliminary data.</text>
</comment>
<dbReference type="PANTHER" id="PTHR32060">
    <property type="entry name" value="TAIL-SPECIFIC PROTEASE"/>
    <property type="match status" value="1"/>
</dbReference>
<dbReference type="SMART" id="SM00245">
    <property type="entry name" value="TSPc"/>
    <property type="match status" value="1"/>
</dbReference>
<dbReference type="RefSeq" id="WP_119361436.1">
    <property type="nucleotide sequence ID" value="NZ_JBHSXZ010000027.1"/>
</dbReference>
<dbReference type="GO" id="GO:0030288">
    <property type="term" value="C:outer membrane-bounded periplasmic space"/>
    <property type="evidence" value="ECO:0007669"/>
    <property type="project" value="TreeGrafter"/>
</dbReference>
<evidence type="ECO:0000313" key="4">
    <source>
        <dbReference type="Proteomes" id="UP000266089"/>
    </source>
</evidence>
<feature type="signal peptide" evidence="1">
    <location>
        <begin position="1"/>
        <end position="21"/>
    </location>
</feature>
<dbReference type="Pfam" id="PF17820">
    <property type="entry name" value="PDZ_6"/>
    <property type="match status" value="1"/>
</dbReference>
<dbReference type="GO" id="GO:0007165">
    <property type="term" value="P:signal transduction"/>
    <property type="evidence" value="ECO:0007669"/>
    <property type="project" value="TreeGrafter"/>
</dbReference>
<organism evidence="3 4">
    <name type="scientific">Meiothermus taiwanensis</name>
    <dbReference type="NCBI Taxonomy" id="172827"/>
    <lineage>
        <taxon>Bacteria</taxon>
        <taxon>Thermotogati</taxon>
        <taxon>Deinococcota</taxon>
        <taxon>Deinococci</taxon>
        <taxon>Thermales</taxon>
        <taxon>Thermaceae</taxon>
        <taxon>Meiothermus</taxon>
    </lineage>
</organism>
<name>A0A399E3K1_9DEIN</name>
<reference evidence="3 4" key="1">
    <citation type="submission" date="2018-08" db="EMBL/GenBank/DDBJ databases">
        <title>Meiothermus cateniformans JCM 15151 genome sequencing project.</title>
        <authorList>
            <person name="Da Costa M.S."/>
            <person name="Albuquerque L."/>
            <person name="Raposo P."/>
            <person name="Froufe H.J.C."/>
            <person name="Barroso C.S."/>
            <person name="Egas C."/>
        </authorList>
    </citation>
    <scope>NUCLEOTIDE SEQUENCE [LARGE SCALE GENOMIC DNA]</scope>
    <source>
        <strain evidence="3 4">JCM 15151</strain>
    </source>
</reference>
<proteinExistence type="predicted"/>
<dbReference type="InterPro" id="IPR029045">
    <property type="entry name" value="ClpP/crotonase-like_dom_sf"/>
</dbReference>
<dbReference type="PANTHER" id="PTHR32060:SF30">
    <property type="entry name" value="CARBOXY-TERMINAL PROCESSING PROTEASE CTPA"/>
    <property type="match status" value="1"/>
</dbReference>
<dbReference type="SMART" id="SM00228">
    <property type="entry name" value="PDZ"/>
    <property type="match status" value="1"/>
</dbReference>
<dbReference type="Gene3D" id="2.30.42.10">
    <property type="match status" value="1"/>
</dbReference>
<dbReference type="InterPro" id="IPR001478">
    <property type="entry name" value="PDZ"/>
</dbReference>
<dbReference type="InterPro" id="IPR005151">
    <property type="entry name" value="Tail-specific_protease"/>
</dbReference>
<dbReference type="EMBL" id="QWKX01000007">
    <property type="protein sequence ID" value="RIH79277.1"/>
    <property type="molecule type" value="Genomic_DNA"/>
</dbReference>
<accession>A0A399E3K1</accession>
<keyword evidence="1" id="KW-0732">Signal</keyword>
<keyword evidence="3" id="KW-0645">Protease</keyword>
<dbReference type="GO" id="GO:0006508">
    <property type="term" value="P:proteolysis"/>
    <property type="evidence" value="ECO:0007669"/>
    <property type="project" value="UniProtKB-KW"/>
</dbReference>
<dbReference type="InterPro" id="IPR041489">
    <property type="entry name" value="PDZ_6"/>
</dbReference>
<dbReference type="Pfam" id="PF03572">
    <property type="entry name" value="Peptidase_S41"/>
    <property type="match status" value="1"/>
</dbReference>
<dbReference type="Gene3D" id="3.90.226.10">
    <property type="entry name" value="2-enoyl-CoA Hydratase, Chain A, domain 1"/>
    <property type="match status" value="1"/>
</dbReference>
<dbReference type="GO" id="GO:0008236">
    <property type="term" value="F:serine-type peptidase activity"/>
    <property type="evidence" value="ECO:0007669"/>
    <property type="project" value="InterPro"/>
</dbReference>
<feature type="domain" description="PDZ" evidence="2">
    <location>
        <begin position="118"/>
        <end position="154"/>
    </location>
</feature>
<evidence type="ECO:0000259" key="2">
    <source>
        <dbReference type="PROSITE" id="PS50106"/>
    </source>
</evidence>
<dbReference type="Proteomes" id="UP000266089">
    <property type="component" value="Unassembled WGS sequence"/>
</dbReference>
<dbReference type="SUPFAM" id="SSF50156">
    <property type="entry name" value="PDZ domain-like"/>
    <property type="match status" value="1"/>
</dbReference>
<dbReference type="GO" id="GO:0004175">
    <property type="term" value="F:endopeptidase activity"/>
    <property type="evidence" value="ECO:0007669"/>
    <property type="project" value="TreeGrafter"/>
</dbReference>
<keyword evidence="3" id="KW-0378">Hydrolase</keyword>
<sequence length="426" mass="46685">MRQLFATLALLLGSLSLASPAQDLFDQASFYLEFYYNGPATLNLKELTARYQSALDRACAPQKDTCPYEQAVPVIEQMLGELNDNHTYYLSPEELRGSRESRQGNAPSRTLRIGVSHLPIPGSRDRLIVDVVEGGPADEAGLAYGDRIIAINGRLLSEFPDDNQVVQFLTQSVQSGRPVVLTILRGPERQRLEVTLTGREINLARFPSLKIRPDGVGVLKIPNFDAQGQVGRRVHELVREAQQKNVRALVLELRGNSGGLLNEMILTAAAFLDDAYVALVDRYNTERTEFRIRDGRLTIIRNGQTESANLPFLARWRGPLVVLIDGNTASGGEYLASAIQRAKVGPLVGVATLGIGNTTTRPFNLINGGALSISYNRAFFADGTPYPPRAIPDFVVESSLEQLANTGRDLPFEKALEALGIKSADR</sequence>
<feature type="chain" id="PRO_5017424322" evidence="1">
    <location>
        <begin position="22"/>
        <end position="426"/>
    </location>
</feature>
<protein>
    <submittedName>
        <fullName evidence="3">Putative CtpA-like serine protease</fullName>
        <ecNumber evidence="3">3.4.21.-</ecNumber>
    </submittedName>
</protein>
<dbReference type="AlphaFoldDB" id="A0A399E3K1"/>
<dbReference type="SUPFAM" id="SSF52096">
    <property type="entry name" value="ClpP/crotonase"/>
    <property type="match status" value="1"/>
</dbReference>
<evidence type="ECO:0000256" key="1">
    <source>
        <dbReference type="SAM" id="SignalP"/>
    </source>
</evidence>
<dbReference type="InterPro" id="IPR036034">
    <property type="entry name" value="PDZ_sf"/>
</dbReference>
<dbReference type="OrthoDB" id="24023at2"/>